<organism evidence="2 3">
    <name type="scientific">Enterococcus aquimarinus</name>
    <dbReference type="NCBI Taxonomy" id="328396"/>
    <lineage>
        <taxon>Bacteria</taxon>
        <taxon>Bacillati</taxon>
        <taxon>Bacillota</taxon>
        <taxon>Bacilli</taxon>
        <taxon>Lactobacillales</taxon>
        <taxon>Enterococcaceae</taxon>
        <taxon>Enterococcus</taxon>
    </lineage>
</organism>
<sequence>MFEINFFEKKQTNYLPHLIVGIFLTLLLLLAGYLTVSYNVYVSQARSNREWLVQEAEAIRVSRQMEEYDRLTDQLTANYPLFQALQIPIAQVASDLIAQLPDDNQGITTFTLDGVKQATIVLEDVAVDDVSTTITRLQALDFVTNTNFIRLDRAEESTFEAEISVELNEAQLKAEVQP</sequence>
<protein>
    <recommendedName>
        <fullName evidence="4">Fimbrial assembly protein</fullName>
    </recommendedName>
</protein>
<dbReference type="RefSeq" id="WP_071873620.1">
    <property type="nucleotide sequence ID" value="NZ_JBHSHF010000002.1"/>
</dbReference>
<dbReference type="AlphaFoldDB" id="A0A1L8QXD4"/>
<accession>A0A1L8QXD4</accession>
<evidence type="ECO:0000256" key="1">
    <source>
        <dbReference type="SAM" id="Phobius"/>
    </source>
</evidence>
<keyword evidence="1" id="KW-0472">Membrane</keyword>
<dbReference type="EMBL" id="JXKD01000001">
    <property type="protein sequence ID" value="OJG12124.1"/>
    <property type="molecule type" value="Genomic_DNA"/>
</dbReference>
<feature type="transmembrane region" description="Helical" evidence="1">
    <location>
        <begin position="14"/>
        <end position="36"/>
    </location>
</feature>
<dbReference type="Proteomes" id="UP000182149">
    <property type="component" value="Unassembled WGS sequence"/>
</dbReference>
<comment type="caution">
    <text evidence="2">The sequence shown here is derived from an EMBL/GenBank/DDBJ whole genome shotgun (WGS) entry which is preliminary data.</text>
</comment>
<dbReference type="OrthoDB" id="2968637at2"/>
<name>A0A1L8QXD4_9ENTE</name>
<evidence type="ECO:0000313" key="2">
    <source>
        <dbReference type="EMBL" id="OJG12124.1"/>
    </source>
</evidence>
<keyword evidence="3" id="KW-1185">Reference proteome</keyword>
<gene>
    <name evidence="2" type="ORF">RU93_GL000054</name>
</gene>
<evidence type="ECO:0008006" key="4">
    <source>
        <dbReference type="Google" id="ProtNLM"/>
    </source>
</evidence>
<keyword evidence="1" id="KW-0812">Transmembrane</keyword>
<dbReference type="STRING" id="328396.RU93_GL000054"/>
<keyword evidence="1" id="KW-1133">Transmembrane helix</keyword>
<proteinExistence type="predicted"/>
<evidence type="ECO:0000313" key="3">
    <source>
        <dbReference type="Proteomes" id="UP000182149"/>
    </source>
</evidence>
<reference evidence="2 3" key="1">
    <citation type="submission" date="2014-12" db="EMBL/GenBank/DDBJ databases">
        <title>Draft genome sequences of 29 type strains of Enterococci.</title>
        <authorList>
            <person name="Zhong Z."/>
            <person name="Sun Z."/>
            <person name="Liu W."/>
            <person name="Zhang W."/>
            <person name="Zhang H."/>
        </authorList>
    </citation>
    <scope>NUCLEOTIDE SEQUENCE [LARGE SCALE GENOMIC DNA]</scope>
    <source>
        <strain evidence="2 3">DSM 17690</strain>
    </source>
</reference>